<evidence type="ECO:0000313" key="16">
    <source>
        <dbReference type="Proteomes" id="UP000095284"/>
    </source>
</evidence>
<dbReference type="GO" id="GO:0015280">
    <property type="term" value="F:ligand-gated sodium channel activity"/>
    <property type="evidence" value="ECO:0007669"/>
    <property type="project" value="TreeGrafter"/>
</dbReference>
<keyword evidence="12 13" id="KW-0407">Ion channel</keyword>
<keyword evidence="8 13" id="KW-0406">Ion transport</keyword>
<reference evidence="18" key="1">
    <citation type="submission" date="2016-11" db="UniProtKB">
        <authorList>
            <consortium name="WormBaseParasite"/>
        </authorList>
    </citation>
    <scope>IDENTIFICATION</scope>
</reference>
<evidence type="ECO:0000256" key="12">
    <source>
        <dbReference type="ARBA" id="ARBA00023303"/>
    </source>
</evidence>
<gene>
    <name evidence="15" type="ORF">BXYJ_LOCUS3679</name>
</gene>
<evidence type="ECO:0000256" key="1">
    <source>
        <dbReference type="ARBA" id="ARBA00004141"/>
    </source>
</evidence>
<dbReference type="GO" id="GO:0005886">
    <property type="term" value="C:plasma membrane"/>
    <property type="evidence" value="ECO:0007669"/>
    <property type="project" value="TreeGrafter"/>
</dbReference>
<evidence type="ECO:0000256" key="4">
    <source>
        <dbReference type="ARBA" id="ARBA00022461"/>
    </source>
</evidence>
<dbReference type="eggNOG" id="KOG4294">
    <property type="taxonomic scope" value="Eukaryota"/>
</dbReference>
<keyword evidence="9 14" id="KW-0472">Membrane</keyword>
<dbReference type="Pfam" id="PF00858">
    <property type="entry name" value="ASC"/>
    <property type="match status" value="1"/>
</dbReference>
<keyword evidence="17" id="KW-1185">Reference proteome</keyword>
<evidence type="ECO:0000256" key="11">
    <source>
        <dbReference type="ARBA" id="ARBA00023201"/>
    </source>
</evidence>
<dbReference type="SMR" id="A0A1I7RP79"/>
<evidence type="ECO:0000313" key="18">
    <source>
        <dbReference type="WBParaSite" id="BXY_0252000.1"/>
    </source>
</evidence>
<keyword evidence="11 13" id="KW-0739">Sodium transport</keyword>
<proteinExistence type="inferred from homology"/>
<dbReference type="InterPro" id="IPR020903">
    <property type="entry name" value="ENaC_CS"/>
</dbReference>
<dbReference type="PANTHER" id="PTHR11690:SF153">
    <property type="entry name" value="AMILORIDE-SENSITIVE SODIUM CHANNEL"/>
    <property type="match status" value="1"/>
</dbReference>
<evidence type="ECO:0000256" key="2">
    <source>
        <dbReference type="ARBA" id="ARBA00007193"/>
    </source>
</evidence>
<dbReference type="Gene3D" id="2.60.470.10">
    <property type="entry name" value="Acid-sensing ion channels like domains"/>
    <property type="match status" value="1"/>
</dbReference>
<protein>
    <submittedName>
        <fullName evidence="15">(pine wood nematode) hypothetical protein</fullName>
    </submittedName>
</protein>
<evidence type="ECO:0000256" key="13">
    <source>
        <dbReference type="RuleBase" id="RU000679"/>
    </source>
</evidence>
<reference evidence="15" key="2">
    <citation type="submission" date="2020-09" db="EMBL/GenBank/DDBJ databases">
        <authorList>
            <person name="Kikuchi T."/>
        </authorList>
    </citation>
    <scope>NUCLEOTIDE SEQUENCE</scope>
    <source>
        <strain evidence="15">Ka4C1</strain>
    </source>
</reference>
<dbReference type="AlphaFoldDB" id="A0A1I7RP79"/>
<dbReference type="PROSITE" id="PS01206">
    <property type="entry name" value="ASC"/>
    <property type="match status" value="1"/>
</dbReference>
<comment type="similarity">
    <text evidence="2 13">Belongs to the amiloride-sensitive sodium channel (TC 1.A.6) family.</text>
</comment>
<dbReference type="EMBL" id="CAJFCV020000002">
    <property type="protein sequence ID" value="CAG9095561.1"/>
    <property type="molecule type" value="Genomic_DNA"/>
</dbReference>
<dbReference type="Proteomes" id="UP000659654">
    <property type="component" value="Unassembled WGS sequence"/>
</dbReference>
<evidence type="ECO:0000256" key="10">
    <source>
        <dbReference type="ARBA" id="ARBA00023180"/>
    </source>
</evidence>
<feature type="transmembrane region" description="Helical" evidence="14">
    <location>
        <begin position="36"/>
        <end position="58"/>
    </location>
</feature>
<dbReference type="WBParaSite" id="BXY_0252000.1">
    <property type="protein sequence ID" value="BXY_0252000.1"/>
    <property type="gene ID" value="BXY_0252000"/>
</dbReference>
<keyword evidence="3 13" id="KW-0813">Transport</keyword>
<comment type="subcellular location">
    <subcellularLocation>
        <location evidence="1">Membrane</location>
        <topology evidence="1">Multi-pass membrane protein</topology>
    </subcellularLocation>
</comment>
<keyword evidence="5 13" id="KW-0812">Transmembrane</keyword>
<evidence type="ECO:0000256" key="5">
    <source>
        <dbReference type="ARBA" id="ARBA00022692"/>
    </source>
</evidence>
<evidence type="ECO:0000313" key="17">
    <source>
        <dbReference type="Proteomes" id="UP000659654"/>
    </source>
</evidence>
<keyword evidence="10" id="KW-0325">Glycoprotein</keyword>
<name>A0A1I7RP79_BURXY</name>
<evidence type="ECO:0000256" key="3">
    <source>
        <dbReference type="ARBA" id="ARBA00022448"/>
    </source>
</evidence>
<evidence type="ECO:0000256" key="8">
    <source>
        <dbReference type="ARBA" id="ARBA00023065"/>
    </source>
</evidence>
<dbReference type="InterPro" id="IPR001873">
    <property type="entry name" value="ENaC"/>
</dbReference>
<feature type="transmembrane region" description="Helical" evidence="14">
    <location>
        <begin position="428"/>
        <end position="449"/>
    </location>
</feature>
<dbReference type="PRINTS" id="PR01078">
    <property type="entry name" value="AMINACHANNEL"/>
</dbReference>
<accession>A0A1I7RP79</accession>
<evidence type="ECO:0000256" key="7">
    <source>
        <dbReference type="ARBA" id="ARBA00023053"/>
    </source>
</evidence>
<dbReference type="Gene3D" id="1.10.287.770">
    <property type="entry name" value="YojJ-like"/>
    <property type="match status" value="1"/>
</dbReference>
<evidence type="ECO:0000256" key="9">
    <source>
        <dbReference type="ARBA" id="ARBA00023136"/>
    </source>
</evidence>
<evidence type="ECO:0000256" key="14">
    <source>
        <dbReference type="SAM" id="Phobius"/>
    </source>
</evidence>
<keyword evidence="6 14" id="KW-1133">Transmembrane helix</keyword>
<sequence length="529" mass="60603">MGSNTTFKEGLILILRDFAQWTSTHAVPHMAMADKVWIFLFWTVVFIAYLIIMIFFIYTSIVKFLDYPTDLTSRLFSAKQTFPCITICNQNPWKLSNVQGTPLENLVSSFGTLDYGNRSSQLLRHLFRTNGSIGYSFDDLMIRCEFLQEPCNFTDNMNIFYDPYYGRCHTINSGFTWETIRAGPNNGMRIFFRSVANDSLPWMQTNGIVYYVHGTNETPFQDAFGYFAQIGKASSVGVRYIERVKLPEPYNTCVDKETGSSNYYGNNYEVEACIRSCIQDRIMTDCGCYDPQFNFPANTSSVSCYKMANISGSMDCADSIINAIDTEFADDNNTQFTINSCNCPQACNQSYYQISMSQAKWPSKNYTPRSCLTKPVSQYWTTRSECFSWYEKNTLLLEIYFERTSYRSNLEKASYTWVSLIADSGGQLGLWLGMSVLSLFEFAALIYVLGSYFIRKPPMPTLEDYDYWKEFDQQILLDQIYQDNEALFPPKVQEAEPVRPVSNLKEDVAGNPKVSEIVMTSQPVATTVR</sequence>
<evidence type="ECO:0000256" key="6">
    <source>
        <dbReference type="ARBA" id="ARBA00022989"/>
    </source>
</evidence>
<keyword evidence="4 13" id="KW-0894">Sodium channel</keyword>
<dbReference type="EMBL" id="CAJFDI010000002">
    <property type="protein sequence ID" value="CAD5214737.1"/>
    <property type="molecule type" value="Genomic_DNA"/>
</dbReference>
<keyword evidence="7" id="KW-0915">Sodium</keyword>
<dbReference type="Proteomes" id="UP000095284">
    <property type="component" value="Unplaced"/>
</dbReference>
<dbReference type="OrthoDB" id="5874059at2759"/>
<dbReference type="PANTHER" id="PTHR11690">
    <property type="entry name" value="AMILORIDE-SENSITIVE SODIUM CHANNEL-RELATED"/>
    <property type="match status" value="1"/>
</dbReference>
<organism evidence="16 18">
    <name type="scientific">Bursaphelenchus xylophilus</name>
    <name type="common">Pinewood nematode worm</name>
    <name type="synonym">Aphelenchoides xylophilus</name>
    <dbReference type="NCBI Taxonomy" id="6326"/>
    <lineage>
        <taxon>Eukaryota</taxon>
        <taxon>Metazoa</taxon>
        <taxon>Ecdysozoa</taxon>
        <taxon>Nematoda</taxon>
        <taxon>Chromadorea</taxon>
        <taxon>Rhabditida</taxon>
        <taxon>Tylenchina</taxon>
        <taxon>Tylenchomorpha</taxon>
        <taxon>Aphelenchoidea</taxon>
        <taxon>Aphelenchoididae</taxon>
        <taxon>Bursaphelenchus</taxon>
    </lineage>
</organism>
<evidence type="ECO:0000313" key="15">
    <source>
        <dbReference type="EMBL" id="CAD5214737.1"/>
    </source>
</evidence>
<dbReference type="Proteomes" id="UP000582659">
    <property type="component" value="Unassembled WGS sequence"/>
</dbReference>